<organism evidence="4">
    <name type="scientific">Micromonas pusilla (strain CCMP1545)</name>
    <name type="common">Picoplanktonic green alga</name>
    <dbReference type="NCBI Taxonomy" id="564608"/>
    <lineage>
        <taxon>Eukaryota</taxon>
        <taxon>Viridiplantae</taxon>
        <taxon>Chlorophyta</taxon>
        <taxon>Mamiellophyceae</taxon>
        <taxon>Mamiellales</taxon>
        <taxon>Mamiellaceae</taxon>
        <taxon>Micromonas</taxon>
    </lineage>
</organism>
<accession>C1MIQ1</accession>
<dbReference type="EMBL" id="GG663735">
    <property type="protein sequence ID" value="EEH60422.1"/>
    <property type="molecule type" value="Genomic_DNA"/>
</dbReference>
<dbReference type="PANTHER" id="PTHR33787:SF5">
    <property type="entry name" value="YCF20-LIKE PROTEIN"/>
    <property type="match status" value="1"/>
</dbReference>
<keyword evidence="2" id="KW-0472">Membrane</keyword>
<dbReference type="InterPro" id="IPR007572">
    <property type="entry name" value="Uncharacterised_Ycf20"/>
</dbReference>
<dbReference type="eggNOG" id="ENOG502RZ1H">
    <property type="taxonomic scope" value="Eukaryota"/>
</dbReference>
<keyword evidence="2" id="KW-1133">Transmembrane helix</keyword>
<keyword evidence="4" id="KW-1185">Reference proteome</keyword>
<evidence type="ECO:0000256" key="1">
    <source>
        <dbReference type="ARBA" id="ARBA00009846"/>
    </source>
</evidence>
<dbReference type="STRING" id="564608.C1MIQ1"/>
<dbReference type="OrthoDB" id="5493at2759"/>
<dbReference type="PANTHER" id="PTHR33787">
    <property type="match status" value="1"/>
</dbReference>
<evidence type="ECO:0000313" key="4">
    <source>
        <dbReference type="Proteomes" id="UP000001876"/>
    </source>
</evidence>
<feature type="transmembrane region" description="Helical" evidence="2">
    <location>
        <begin position="116"/>
        <end position="138"/>
    </location>
</feature>
<name>C1MIQ1_MICPC</name>
<dbReference type="OMA" id="FGVLGIN"/>
<dbReference type="Pfam" id="PF04483">
    <property type="entry name" value="DUF565"/>
    <property type="match status" value="1"/>
</dbReference>
<evidence type="ECO:0000313" key="3">
    <source>
        <dbReference type="EMBL" id="EEH60422.1"/>
    </source>
</evidence>
<reference evidence="3 4" key="1">
    <citation type="journal article" date="2009" name="Science">
        <title>Green evolution and dynamic adaptations revealed by genomes of the marine picoeukaryotes Micromonas.</title>
        <authorList>
            <person name="Worden A.Z."/>
            <person name="Lee J.H."/>
            <person name="Mock T."/>
            <person name="Rouze P."/>
            <person name="Simmons M.P."/>
            <person name="Aerts A.L."/>
            <person name="Allen A.E."/>
            <person name="Cuvelier M.L."/>
            <person name="Derelle E."/>
            <person name="Everett M.V."/>
            <person name="Foulon E."/>
            <person name="Grimwood J."/>
            <person name="Gundlach H."/>
            <person name="Henrissat B."/>
            <person name="Napoli C."/>
            <person name="McDonald S.M."/>
            <person name="Parker M.S."/>
            <person name="Rombauts S."/>
            <person name="Salamov A."/>
            <person name="Von Dassow P."/>
            <person name="Badger J.H."/>
            <person name="Coutinho P.M."/>
            <person name="Demir E."/>
            <person name="Dubchak I."/>
            <person name="Gentemann C."/>
            <person name="Eikrem W."/>
            <person name="Gready J.E."/>
            <person name="John U."/>
            <person name="Lanier W."/>
            <person name="Lindquist E.A."/>
            <person name="Lucas S."/>
            <person name="Mayer K.F."/>
            <person name="Moreau H."/>
            <person name="Not F."/>
            <person name="Otillar R."/>
            <person name="Panaud O."/>
            <person name="Pangilinan J."/>
            <person name="Paulsen I."/>
            <person name="Piegu B."/>
            <person name="Poliakov A."/>
            <person name="Robbens S."/>
            <person name="Schmutz J."/>
            <person name="Toulza E."/>
            <person name="Wyss T."/>
            <person name="Zelensky A."/>
            <person name="Zhou K."/>
            <person name="Armbrust E.V."/>
            <person name="Bhattacharya D."/>
            <person name="Goodenough U.W."/>
            <person name="Van de Peer Y."/>
            <person name="Grigoriev I.V."/>
        </authorList>
    </citation>
    <scope>NUCLEOTIDE SEQUENCE [LARGE SCALE GENOMIC DNA]</scope>
    <source>
        <strain evidence="3 4">CCMP1545</strain>
    </source>
</reference>
<comment type="similarity">
    <text evidence="1">Belongs to the ycf20 family.</text>
</comment>
<dbReference type="KEGG" id="mpp:MICPUCDRAFT_50653"/>
<keyword evidence="2" id="KW-0812">Transmembrane</keyword>
<proteinExistence type="inferred from homology"/>
<dbReference type="Proteomes" id="UP000001876">
    <property type="component" value="Unassembled WGS sequence"/>
</dbReference>
<dbReference type="GeneID" id="9680984"/>
<evidence type="ECO:0000256" key="2">
    <source>
        <dbReference type="SAM" id="Phobius"/>
    </source>
</evidence>
<sequence>MAAIATLGTTAAVGMGGAGVSRRTVRPAASSASRALSSAGGDGAAERAMIFRPIGSAASRASIASRGRVHRGGGRRGELTITAVTGPRETRIASILTTLPIRIELYFRVRKGRRTLWKAISAFAGFYTANVISLTFGVLGINDVVAGAFCVGFFELVTRAYYNKIKPGKYWGFLNWFKLGLIYALVTDAFKLGS</sequence>
<feature type="transmembrane region" description="Helical" evidence="2">
    <location>
        <begin position="144"/>
        <end position="162"/>
    </location>
</feature>
<dbReference type="RefSeq" id="XP_003055170.1">
    <property type="nucleotide sequence ID" value="XM_003055124.1"/>
</dbReference>
<gene>
    <name evidence="3" type="ORF">MICPUCDRAFT_50653</name>
</gene>
<protein>
    <submittedName>
        <fullName evidence="3">Predicted protein</fullName>
    </submittedName>
</protein>
<dbReference type="AlphaFoldDB" id="C1MIQ1"/>